<evidence type="ECO:0000259" key="8">
    <source>
        <dbReference type="Pfam" id="PF00185"/>
    </source>
</evidence>
<dbReference type="SUPFAM" id="SSF53671">
    <property type="entry name" value="Aspartate/ornithine carbamoyltransferase"/>
    <property type="match status" value="1"/>
</dbReference>
<dbReference type="InterPro" id="IPR036901">
    <property type="entry name" value="Asp/Orn_carbamoylTrfase_sf"/>
</dbReference>
<proteinExistence type="inferred from homology"/>
<dbReference type="EMBL" id="DRXS01000196">
    <property type="protein sequence ID" value="HHR40898.1"/>
    <property type="molecule type" value="Genomic_DNA"/>
</dbReference>
<evidence type="ECO:0000256" key="3">
    <source>
        <dbReference type="ARBA" id="ARBA00022679"/>
    </source>
</evidence>
<dbReference type="PRINTS" id="PR00101">
    <property type="entry name" value="ATCASE"/>
</dbReference>
<gene>
    <name evidence="7 10" type="primary">pyrB</name>
    <name evidence="10" type="ORF">ENM42_03610</name>
</gene>
<dbReference type="EC" id="2.1.3.2" evidence="7"/>
<reference evidence="10" key="1">
    <citation type="journal article" date="2020" name="mSystems">
        <title>Genome- and Community-Level Interaction Insights into Carbon Utilization and Element Cycling Functions of Hydrothermarchaeota in Hydrothermal Sediment.</title>
        <authorList>
            <person name="Zhou Z."/>
            <person name="Liu Y."/>
            <person name="Xu W."/>
            <person name="Pan J."/>
            <person name="Luo Z.H."/>
            <person name="Li M."/>
        </authorList>
    </citation>
    <scope>NUCLEOTIDE SEQUENCE [LARGE SCALE GENOMIC DNA]</scope>
    <source>
        <strain evidence="10">SpSt-1084</strain>
    </source>
</reference>
<dbReference type="Pfam" id="PF00185">
    <property type="entry name" value="OTCace"/>
    <property type="match status" value="1"/>
</dbReference>
<sequence>MFKHVISAKQFDRSTVMKLFEQSKKIKTLLSQDKLLNIAERRILMTVFLEPSTRTRLSFVFAMKRIGGDVVDFGPEEITSRAKGESFEDTMKMLDGYNPDVIVLRSKEVGAAEKASKIVRCSVINAGDGWNEHPTQALLDVYTIWEIFGKVDNLRIGIMGDLKYGRTPSSLSFLLSKFDGIVFHYIAPPQLQIREEVLREVERFEVHQHSKLEEVKDELDVLYVTRLQKERFSDQKTHEELKGSYTVTIDSLKKLPKIPVIMHPLPRVDELSTEVDQLPEAKYFQQAENGVVVRASLIASLLGVDSALK</sequence>
<feature type="domain" description="Aspartate/ornithine carbamoyltransferase Asp/Orn-binding" evidence="8">
    <location>
        <begin position="153"/>
        <end position="300"/>
    </location>
</feature>
<dbReference type="HAMAP" id="MF_00001">
    <property type="entry name" value="Asp_carb_tr"/>
    <property type="match status" value="1"/>
</dbReference>
<dbReference type="PROSITE" id="PS00097">
    <property type="entry name" value="CARBAMOYLTRANSFERASE"/>
    <property type="match status" value="1"/>
</dbReference>
<organism evidence="10">
    <name type="scientific">Caldiarchaeum subterraneum</name>
    <dbReference type="NCBI Taxonomy" id="311458"/>
    <lineage>
        <taxon>Archaea</taxon>
        <taxon>Nitrososphaerota</taxon>
        <taxon>Candidatus Caldarchaeales</taxon>
        <taxon>Candidatus Caldarchaeaceae</taxon>
        <taxon>Candidatus Caldarchaeum</taxon>
    </lineage>
</organism>
<feature type="binding site" evidence="7">
    <location>
        <position position="266"/>
    </location>
    <ligand>
        <name>carbamoyl phosphate</name>
        <dbReference type="ChEBI" id="CHEBI:58228"/>
    </ligand>
</feature>
<evidence type="ECO:0000259" key="9">
    <source>
        <dbReference type="Pfam" id="PF02729"/>
    </source>
</evidence>
<feature type="binding site" evidence="7">
    <location>
        <position position="226"/>
    </location>
    <ligand>
        <name>L-aspartate</name>
        <dbReference type="ChEBI" id="CHEBI:29991"/>
    </ligand>
</feature>
<dbReference type="GO" id="GO:0006207">
    <property type="term" value="P:'de novo' pyrimidine nucleobase biosynthetic process"/>
    <property type="evidence" value="ECO:0007669"/>
    <property type="project" value="InterPro"/>
</dbReference>
<protein>
    <recommendedName>
        <fullName evidence="7">Aspartate carbamoyltransferase</fullName>
        <ecNumber evidence="7">2.1.3.2</ecNumber>
    </recommendedName>
    <alternativeName>
        <fullName evidence="7">Aspartate transcarbamylase</fullName>
        <shortName evidence="7">ATCase</shortName>
    </alternativeName>
</protein>
<feature type="domain" description="Aspartate/ornithine carbamoyltransferase carbamoyl-P binding" evidence="9">
    <location>
        <begin position="3"/>
        <end position="146"/>
    </location>
</feature>
<dbReference type="InterPro" id="IPR006131">
    <property type="entry name" value="Asp_carbamoyltransf_Asp/Orn-bd"/>
</dbReference>
<feature type="binding site" evidence="7">
    <location>
        <position position="105"/>
    </location>
    <ligand>
        <name>carbamoyl phosphate</name>
        <dbReference type="ChEBI" id="CHEBI:58228"/>
    </ligand>
</feature>
<dbReference type="FunFam" id="3.40.50.1370:FF:000002">
    <property type="entry name" value="Aspartate carbamoyltransferase 2"/>
    <property type="match status" value="1"/>
</dbReference>
<dbReference type="PANTHER" id="PTHR45753">
    <property type="entry name" value="ORNITHINE CARBAMOYLTRANSFERASE, MITOCHONDRIAL"/>
    <property type="match status" value="1"/>
</dbReference>
<dbReference type="Gene3D" id="3.40.50.1370">
    <property type="entry name" value="Aspartate/ornithine carbamoyltransferase"/>
    <property type="match status" value="2"/>
</dbReference>
<feature type="binding site" evidence="7">
    <location>
        <position position="133"/>
    </location>
    <ligand>
        <name>carbamoyl phosphate</name>
        <dbReference type="ChEBI" id="CHEBI:58228"/>
    </ligand>
</feature>
<dbReference type="NCBIfam" id="TIGR00670">
    <property type="entry name" value="asp_carb_tr"/>
    <property type="match status" value="1"/>
</dbReference>
<dbReference type="GO" id="GO:0016597">
    <property type="term" value="F:amino acid binding"/>
    <property type="evidence" value="ECO:0007669"/>
    <property type="project" value="InterPro"/>
</dbReference>
<evidence type="ECO:0000256" key="6">
    <source>
        <dbReference type="ARBA" id="ARBA00048859"/>
    </source>
</evidence>
<comment type="similarity">
    <text evidence="2 7">Belongs to the aspartate/ornithine carbamoyltransferase superfamily. ATCase family.</text>
</comment>
<keyword evidence="4 7" id="KW-0665">Pyrimidine biosynthesis</keyword>
<keyword evidence="3 7" id="KW-0808">Transferase</keyword>
<accession>A0A7C5Y9G8</accession>
<feature type="binding site" evidence="7">
    <location>
        <position position="166"/>
    </location>
    <ligand>
        <name>L-aspartate</name>
        <dbReference type="ChEBI" id="CHEBI:29991"/>
    </ligand>
</feature>
<dbReference type="UniPathway" id="UPA00070">
    <property type="reaction ID" value="UER00116"/>
</dbReference>
<dbReference type="AlphaFoldDB" id="A0A7C5Y9G8"/>
<evidence type="ECO:0000256" key="4">
    <source>
        <dbReference type="ARBA" id="ARBA00022975"/>
    </source>
</evidence>
<dbReference type="InterPro" id="IPR006132">
    <property type="entry name" value="Asp/Orn_carbamoyltranf_P-bd"/>
</dbReference>
<name>A0A7C5Y9G8_CALS0</name>
<feature type="binding site" evidence="7">
    <location>
        <position position="54"/>
    </location>
    <ligand>
        <name>carbamoyl phosphate</name>
        <dbReference type="ChEBI" id="CHEBI:58228"/>
    </ligand>
</feature>
<feature type="binding site" evidence="7">
    <location>
        <position position="83"/>
    </location>
    <ligand>
        <name>L-aspartate</name>
        <dbReference type="ChEBI" id="CHEBI:29991"/>
    </ligand>
</feature>
<evidence type="ECO:0000256" key="2">
    <source>
        <dbReference type="ARBA" id="ARBA00008896"/>
    </source>
</evidence>
<dbReference type="GO" id="GO:0044205">
    <property type="term" value="P:'de novo' UMP biosynthetic process"/>
    <property type="evidence" value="ECO:0007669"/>
    <property type="project" value="UniProtKB-UniRule"/>
</dbReference>
<comment type="pathway">
    <text evidence="1 7">Pyrimidine metabolism; UMP biosynthesis via de novo pathway; (S)-dihydroorotate from bicarbonate: step 2/3.</text>
</comment>
<dbReference type="InterPro" id="IPR006130">
    <property type="entry name" value="Asp/Orn_carbamoylTrfase"/>
</dbReference>
<dbReference type="NCBIfam" id="NF002032">
    <property type="entry name" value="PRK00856.1"/>
    <property type="match status" value="1"/>
</dbReference>
<comment type="catalytic activity">
    <reaction evidence="6 7">
        <text>carbamoyl phosphate + L-aspartate = N-carbamoyl-L-aspartate + phosphate + H(+)</text>
        <dbReference type="Rhea" id="RHEA:20013"/>
        <dbReference type="ChEBI" id="CHEBI:15378"/>
        <dbReference type="ChEBI" id="CHEBI:29991"/>
        <dbReference type="ChEBI" id="CHEBI:32814"/>
        <dbReference type="ChEBI" id="CHEBI:43474"/>
        <dbReference type="ChEBI" id="CHEBI:58228"/>
        <dbReference type="EC" id="2.1.3.2"/>
    </reaction>
</comment>
<evidence type="ECO:0000256" key="5">
    <source>
        <dbReference type="ARBA" id="ARBA00043884"/>
    </source>
</evidence>
<feature type="binding site" evidence="7">
    <location>
        <position position="265"/>
    </location>
    <ligand>
        <name>carbamoyl phosphate</name>
        <dbReference type="ChEBI" id="CHEBI:58228"/>
    </ligand>
</feature>
<evidence type="ECO:0000256" key="7">
    <source>
        <dbReference type="HAMAP-Rule" id="MF_00001"/>
    </source>
</evidence>
<comment type="caution">
    <text evidence="10">The sequence shown here is derived from an EMBL/GenBank/DDBJ whole genome shotgun (WGS) entry which is preliminary data.</text>
</comment>
<feature type="binding site" evidence="7">
    <location>
        <position position="55"/>
    </location>
    <ligand>
        <name>carbamoyl phosphate</name>
        <dbReference type="ChEBI" id="CHEBI:58228"/>
    </ligand>
</feature>
<dbReference type="GO" id="GO:0004070">
    <property type="term" value="F:aspartate carbamoyltransferase activity"/>
    <property type="evidence" value="ECO:0007669"/>
    <property type="project" value="UniProtKB-UniRule"/>
</dbReference>
<dbReference type="PANTHER" id="PTHR45753:SF6">
    <property type="entry name" value="ASPARTATE CARBAMOYLTRANSFERASE"/>
    <property type="match status" value="1"/>
</dbReference>
<dbReference type="Pfam" id="PF02729">
    <property type="entry name" value="OTCace_N"/>
    <property type="match status" value="1"/>
</dbReference>
<comment type="function">
    <text evidence="5 7">Catalyzes the condensation of carbamoyl phosphate and aspartate to form carbamoyl aspartate and inorganic phosphate, the committed step in the de novo pyrimidine nucleotide biosynthesis pathway.</text>
</comment>
<evidence type="ECO:0000256" key="1">
    <source>
        <dbReference type="ARBA" id="ARBA00004852"/>
    </source>
</evidence>
<dbReference type="InterPro" id="IPR002082">
    <property type="entry name" value="Asp_carbamoyltransf"/>
</dbReference>
<dbReference type="PRINTS" id="PR00100">
    <property type="entry name" value="AOTCASE"/>
</dbReference>
<dbReference type="GO" id="GO:0006520">
    <property type="term" value="P:amino acid metabolic process"/>
    <property type="evidence" value="ECO:0007669"/>
    <property type="project" value="InterPro"/>
</dbReference>
<evidence type="ECO:0000313" key="10">
    <source>
        <dbReference type="EMBL" id="HHR40898.1"/>
    </source>
</evidence>
<comment type="subunit">
    <text evidence="7">Heterooligomer of catalytic and regulatory chains.</text>
</comment>
<feature type="binding site" evidence="7">
    <location>
        <position position="136"/>
    </location>
    <ligand>
        <name>carbamoyl phosphate</name>
        <dbReference type="ChEBI" id="CHEBI:58228"/>
    </ligand>
</feature>